<evidence type="ECO:0000256" key="1">
    <source>
        <dbReference type="SAM" id="MobiDB-lite"/>
    </source>
</evidence>
<feature type="region of interest" description="Disordered" evidence="1">
    <location>
        <begin position="61"/>
        <end position="113"/>
    </location>
</feature>
<dbReference type="AlphaFoldDB" id="A0A5N6MDI8"/>
<protein>
    <recommendedName>
        <fullName evidence="4">BED-type domain-containing protein</fullName>
    </recommendedName>
</protein>
<evidence type="ECO:0008006" key="4">
    <source>
        <dbReference type="Google" id="ProtNLM"/>
    </source>
</evidence>
<name>A0A5N6MDI8_9ASTR</name>
<accession>A0A5N6MDI8</accession>
<gene>
    <name evidence="2" type="ORF">E3N88_34088</name>
</gene>
<evidence type="ECO:0000313" key="3">
    <source>
        <dbReference type="Proteomes" id="UP000326396"/>
    </source>
</evidence>
<dbReference type="EMBL" id="SZYD01000016">
    <property type="protein sequence ID" value="KAD3338567.1"/>
    <property type="molecule type" value="Genomic_DNA"/>
</dbReference>
<dbReference type="Proteomes" id="UP000326396">
    <property type="component" value="Linkage Group LG6"/>
</dbReference>
<reference evidence="2 3" key="1">
    <citation type="submission" date="2019-05" db="EMBL/GenBank/DDBJ databases">
        <title>Mikania micrantha, genome provides insights into the molecular mechanism of rapid growth.</title>
        <authorList>
            <person name="Liu B."/>
        </authorList>
    </citation>
    <scope>NUCLEOTIDE SEQUENCE [LARGE SCALE GENOMIC DNA]</scope>
    <source>
        <strain evidence="2">NLD-2019</strain>
        <tissue evidence="2">Leaf</tissue>
    </source>
</reference>
<evidence type="ECO:0000313" key="2">
    <source>
        <dbReference type="EMBL" id="KAD3338567.1"/>
    </source>
</evidence>
<feature type="compositionally biased region" description="Polar residues" evidence="1">
    <location>
        <begin position="89"/>
        <end position="101"/>
    </location>
</feature>
<organism evidence="2 3">
    <name type="scientific">Mikania micrantha</name>
    <name type="common">bitter vine</name>
    <dbReference type="NCBI Taxonomy" id="192012"/>
    <lineage>
        <taxon>Eukaryota</taxon>
        <taxon>Viridiplantae</taxon>
        <taxon>Streptophyta</taxon>
        <taxon>Embryophyta</taxon>
        <taxon>Tracheophyta</taxon>
        <taxon>Spermatophyta</taxon>
        <taxon>Magnoliopsida</taxon>
        <taxon>eudicotyledons</taxon>
        <taxon>Gunneridae</taxon>
        <taxon>Pentapetalae</taxon>
        <taxon>asterids</taxon>
        <taxon>campanulids</taxon>
        <taxon>Asterales</taxon>
        <taxon>Asteraceae</taxon>
        <taxon>Asteroideae</taxon>
        <taxon>Heliantheae alliance</taxon>
        <taxon>Eupatorieae</taxon>
        <taxon>Mikania</taxon>
    </lineage>
</organism>
<feature type="compositionally biased region" description="Basic and acidic residues" evidence="1">
    <location>
        <begin position="61"/>
        <end position="78"/>
    </location>
</feature>
<comment type="caution">
    <text evidence="2">The sequence shown here is derived from an EMBL/GenBank/DDBJ whole genome shotgun (WGS) entry which is preliminary data.</text>
</comment>
<proteinExistence type="predicted"/>
<sequence length="139" mass="15381">MASEEDDPPSNMPHVALVNEEEHDPVWKYCEKIKRGHKIDLQCLQCGKIYKSGKIIRVKEHLAGREEADGKRKTKSPEEIPGEADDLENQPNLNSSSTALVLQSEEDTEDSKGGNYELGLAIGRFFLDTGLGFNAVVSP</sequence>
<keyword evidence="3" id="KW-1185">Reference proteome</keyword>